<reference evidence="1 2" key="1">
    <citation type="submission" date="2014-06" db="EMBL/GenBank/DDBJ databases">
        <title>Evolutionary Origins and Diversification of the Mycorrhizal Mutualists.</title>
        <authorList>
            <consortium name="DOE Joint Genome Institute"/>
            <consortium name="Mycorrhizal Genomics Consortium"/>
            <person name="Kohler A."/>
            <person name="Kuo A."/>
            <person name="Nagy L.G."/>
            <person name="Floudas D."/>
            <person name="Copeland A."/>
            <person name="Barry K.W."/>
            <person name="Cichocki N."/>
            <person name="Veneault-Fourrey C."/>
            <person name="LaButti K."/>
            <person name="Lindquist E.A."/>
            <person name="Lipzen A."/>
            <person name="Lundell T."/>
            <person name="Morin E."/>
            <person name="Murat C."/>
            <person name="Riley R."/>
            <person name="Ohm R."/>
            <person name="Sun H."/>
            <person name="Tunlid A."/>
            <person name="Henrissat B."/>
            <person name="Grigoriev I.V."/>
            <person name="Hibbett D.S."/>
            <person name="Martin F."/>
        </authorList>
    </citation>
    <scope>NUCLEOTIDE SEQUENCE [LARGE SCALE GENOMIC DNA]</scope>
    <source>
        <strain evidence="1 2">SS14</strain>
    </source>
</reference>
<evidence type="ECO:0000313" key="2">
    <source>
        <dbReference type="Proteomes" id="UP000054279"/>
    </source>
</evidence>
<protein>
    <submittedName>
        <fullName evidence="1">Uncharacterized protein</fullName>
    </submittedName>
</protein>
<dbReference type="EMBL" id="KN837212">
    <property type="protein sequence ID" value="KIJ33479.1"/>
    <property type="molecule type" value="Genomic_DNA"/>
</dbReference>
<dbReference type="Proteomes" id="UP000054279">
    <property type="component" value="Unassembled WGS sequence"/>
</dbReference>
<name>A0A0C9UFE4_SPHS4</name>
<gene>
    <name evidence="1" type="ORF">M422DRAFT_52423</name>
</gene>
<dbReference type="OrthoDB" id="2881727at2759"/>
<accession>A0A0C9UFE4</accession>
<evidence type="ECO:0000313" key="1">
    <source>
        <dbReference type="EMBL" id="KIJ33479.1"/>
    </source>
</evidence>
<proteinExistence type="predicted"/>
<dbReference type="AlphaFoldDB" id="A0A0C9UFE4"/>
<sequence>MVVLWHMTTLHNLDFPLPNNSRAGSSHSVPPSFPTFHFGNDDDSLPTKEYYSDLMAGESDGQYFLQIAKELGKNWTLHKEWMTHGPLKTKKLKKKMGNSLEVLLINMENAVNPLETTQIGTLDLMRRSTLSEKQLKTVEWCLLSLRVKNVPSPDVAEEVGKVLQATLGIKTIRYEGSLGNIYYVNDLGAIIAQELVNPLVWSYLRFMPELSILGISNAKHAHPWLTEVDDELPTPMVKVGHQDFYIFEPALTQNGVPVILFPFLY</sequence>
<organism evidence="1 2">
    <name type="scientific">Sphaerobolus stellatus (strain SS14)</name>
    <dbReference type="NCBI Taxonomy" id="990650"/>
    <lineage>
        <taxon>Eukaryota</taxon>
        <taxon>Fungi</taxon>
        <taxon>Dikarya</taxon>
        <taxon>Basidiomycota</taxon>
        <taxon>Agaricomycotina</taxon>
        <taxon>Agaricomycetes</taxon>
        <taxon>Phallomycetidae</taxon>
        <taxon>Geastrales</taxon>
        <taxon>Sphaerobolaceae</taxon>
        <taxon>Sphaerobolus</taxon>
    </lineage>
</organism>
<keyword evidence="2" id="KW-1185">Reference proteome</keyword>
<dbReference type="HOGENOM" id="CLU_1050398_0_0_1"/>